<dbReference type="Proteomes" id="UP000327013">
    <property type="component" value="Chromosome 1"/>
</dbReference>
<keyword evidence="9" id="KW-1185">Reference proteome</keyword>
<feature type="region of interest" description="Disordered" evidence="6">
    <location>
        <begin position="67"/>
        <end position="91"/>
    </location>
</feature>
<dbReference type="InterPro" id="IPR045863">
    <property type="entry name" value="CorA_TM1_TM2"/>
</dbReference>
<dbReference type="InterPro" id="IPR045861">
    <property type="entry name" value="CorA_cytoplasmic_dom"/>
</dbReference>
<dbReference type="OrthoDB" id="1931410at2759"/>
<dbReference type="AlphaFoldDB" id="A0A5N6QAL5"/>
<keyword evidence="5 7" id="KW-0472">Membrane</keyword>
<comment type="subcellular location">
    <subcellularLocation>
        <location evidence="1">Membrane</location>
        <topology evidence="1">Multi-pass membrane protein</topology>
    </subcellularLocation>
</comment>
<feature type="transmembrane region" description="Helical" evidence="7">
    <location>
        <begin position="463"/>
        <end position="487"/>
    </location>
</feature>
<dbReference type="PANTHER" id="PTHR46950:SF2">
    <property type="entry name" value="MAGNESIUM TRANSPORTER CORA-LIKE FAMILY PROTEIN"/>
    <property type="match status" value="1"/>
</dbReference>
<evidence type="ECO:0000313" key="8">
    <source>
        <dbReference type="EMBL" id="KAE7996256.1"/>
    </source>
</evidence>
<dbReference type="GO" id="GO:0046873">
    <property type="term" value="F:metal ion transmembrane transporter activity"/>
    <property type="evidence" value="ECO:0007669"/>
    <property type="project" value="InterPro"/>
</dbReference>
<evidence type="ECO:0000256" key="7">
    <source>
        <dbReference type="SAM" id="Phobius"/>
    </source>
</evidence>
<dbReference type="EMBL" id="CM017321">
    <property type="protein sequence ID" value="KAE7996256.1"/>
    <property type="molecule type" value="Genomic_DNA"/>
</dbReference>
<feature type="compositionally biased region" description="Basic and acidic residues" evidence="6">
    <location>
        <begin position="77"/>
        <end position="86"/>
    </location>
</feature>
<reference evidence="8 9" key="1">
    <citation type="submission" date="2019-06" db="EMBL/GenBank/DDBJ databases">
        <title>A chromosomal-level reference genome of Carpinus fangiana (Coryloideae, Betulaceae).</title>
        <authorList>
            <person name="Yang X."/>
            <person name="Wang Z."/>
            <person name="Zhang L."/>
            <person name="Hao G."/>
            <person name="Liu J."/>
            <person name="Yang Y."/>
        </authorList>
    </citation>
    <scope>NUCLEOTIDE SEQUENCE [LARGE SCALE GENOMIC DNA]</scope>
    <source>
        <strain evidence="8">Cfa_2016G</strain>
        <tissue evidence="8">Leaf</tissue>
    </source>
</reference>
<evidence type="ECO:0008006" key="10">
    <source>
        <dbReference type="Google" id="ProtNLM"/>
    </source>
</evidence>
<evidence type="ECO:0000256" key="5">
    <source>
        <dbReference type="ARBA" id="ARBA00023136"/>
    </source>
</evidence>
<evidence type="ECO:0000256" key="1">
    <source>
        <dbReference type="ARBA" id="ARBA00004141"/>
    </source>
</evidence>
<dbReference type="Gene3D" id="1.20.58.340">
    <property type="entry name" value="Magnesium transport protein CorA, transmembrane region"/>
    <property type="match status" value="1"/>
</dbReference>
<evidence type="ECO:0000313" key="9">
    <source>
        <dbReference type="Proteomes" id="UP000327013"/>
    </source>
</evidence>
<keyword evidence="4 7" id="KW-1133">Transmembrane helix</keyword>
<keyword evidence="3 7" id="KW-0812">Transmembrane</keyword>
<dbReference type="SUPFAM" id="SSF143865">
    <property type="entry name" value="CorA soluble domain-like"/>
    <property type="match status" value="1"/>
</dbReference>
<evidence type="ECO:0000256" key="2">
    <source>
        <dbReference type="ARBA" id="ARBA00009765"/>
    </source>
</evidence>
<protein>
    <recommendedName>
        <fullName evidence="10">Magnesium transporter CorA-like family protein</fullName>
    </recommendedName>
</protein>
<dbReference type="Pfam" id="PF01544">
    <property type="entry name" value="CorA"/>
    <property type="match status" value="1"/>
</dbReference>
<evidence type="ECO:0000256" key="6">
    <source>
        <dbReference type="SAM" id="MobiDB-lite"/>
    </source>
</evidence>
<evidence type="ECO:0000256" key="4">
    <source>
        <dbReference type="ARBA" id="ARBA00022989"/>
    </source>
</evidence>
<comment type="similarity">
    <text evidence="2">Belongs to the CorA metal ion transporter (MIT) (TC 1.A.35) family.</text>
</comment>
<dbReference type="InterPro" id="IPR002523">
    <property type="entry name" value="MgTranspt_CorA/ZnTranspt_ZntB"/>
</dbReference>
<accession>A0A5N6QAL5</accession>
<evidence type="ECO:0000256" key="3">
    <source>
        <dbReference type="ARBA" id="ARBA00022692"/>
    </source>
</evidence>
<dbReference type="GO" id="GO:0016020">
    <property type="term" value="C:membrane"/>
    <property type="evidence" value="ECO:0007669"/>
    <property type="project" value="UniProtKB-SubCell"/>
</dbReference>
<organism evidence="8 9">
    <name type="scientific">Carpinus fangiana</name>
    <dbReference type="NCBI Taxonomy" id="176857"/>
    <lineage>
        <taxon>Eukaryota</taxon>
        <taxon>Viridiplantae</taxon>
        <taxon>Streptophyta</taxon>
        <taxon>Embryophyta</taxon>
        <taxon>Tracheophyta</taxon>
        <taxon>Spermatophyta</taxon>
        <taxon>Magnoliopsida</taxon>
        <taxon>eudicotyledons</taxon>
        <taxon>Gunneridae</taxon>
        <taxon>Pentapetalae</taxon>
        <taxon>rosids</taxon>
        <taxon>fabids</taxon>
        <taxon>Fagales</taxon>
        <taxon>Betulaceae</taxon>
        <taxon>Carpinus</taxon>
    </lineage>
</organism>
<sequence>MKKPDSHKNYSNKDDLPRNDLWTDGLICAFEFICGRKKPISSGSCSKIPSTQHIDGEYSMIRVPEHGQAEVSSPTLDKNKLNDTRSSETSSFDNYKYSKIHQSSQFHGVERLDGSHWVPIGWARISELVKTVQVDTDLLLQQFEPVDDESDLTVADLAAPYWERPAGPIWWCHVLANNPSVQAWLSKAEFLHPAVSLALRDESRLISEKMKHLLYEVPVRVAGGLLFELLGQSVGDPFVDEDDIPIVLRSWQAQNFLITALHVKGHVSRTNVLGIAEVQELLSTGGYNAPRTVHEVIAHLVGRLTRWDDRLFRKDIFGEADEIELKFMNRRNLEDLHLFSIILNQDIRRLSRQVIRVKWSLHAREEIVFELLQHLRGNAARSLLEGIRKTTRQMIEEQEAVRGRLFTIQDVMQSTVRAWLQDKSLRVTHNLTVFGGCGLVLSIITGLFGINVDGIPGADNTPYAFGLFAAILFCLGVLLIAVGLLYLGLKRPVTEKQVAVRMLELQQLVKMFQHEAETHAQVRKKISRNSLPPTAGDTVQDDAEYVLIQ</sequence>
<gene>
    <name evidence="8" type="ORF">FH972_000990</name>
</gene>
<feature type="transmembrane region" description="Helical" evidence="7">
    <location>
        <begin position="431"/>
        <end position="451"/>
    </location>
</feature>
<dbReference type="PANTHER" id="PTHR46950">
    <property type="entry name" value="MAGNESIUM TRANSPORTER CORA-LIKE FAMILY PROTEIN"/>
    <property type="match status" value="1"/>
</dbReference>
<name>A0A5N6QAL5_9ROSI</name>
<proteinExistence type="inferred from homology"/>
<dbReference type="SUPFAM" id="SSF144083">
    <property type="entry name" value="Magnesium transport protein CorA, transmembrane region"/>
    <property type="match status" value="1"/>
</dbReference>